<keyword evidence="1" id="KW-0472">Membrane</keyword>
<evidence type="ECO:0000313" key="3">
    <source>
        <dbReference type="Proteomes" id="UP000432015"/>
    </source>
</evidence>
<name>A0A7K1L5I5_9ACTN</name>
<feature type="transmembrane region" description="Helical" evidence="1">
    <location>
        <begin position="54"/>
        <end position="76"/>
    </location>
</feature>
<proteinExistence type="predicted"/>
<dbReference type="Proteomes" id="UP000432015">
    <property type="component" value="Unassembled WGS sequence"/>
</dbReference>
<feature type="transmembrane region" description="Helical" evidence="1">
    <location>
        <begin position="21"/>
        <end position="42"/>
    </location>
</feature>
<dbReference type="AlphaFoldDB" id="A0A7K1L5I5"/>
<evidence type="ECO:0000313" key="2">
    <source>
        <dbReference type="EMBL" id="MUN39680.1"/>
    </source>
</evidence>
<dbReference type="RefSeq" id="WP_156218867.1">
    <property type="nucleotide sequence ID" value="NZ_JAICDF010000003.1"/>
</dbReference>
<keyword evidence="1" id="KW-0812">Transmembrane</keyword>
<organism evidence="2 3">
    <name type="scientific">Actinomadura litoris</name>
    <dbReference type="NCBI Taxonomy" id="2678616"/>
    <lineage>
        <taxon>Bacteria</taxon>
        <taxon>Bacillati</taxon>
        <taxon>Actinomycetota</taxon>
        <taxon>Actinomycetes</taxon>
        <taxon>Streptosporangiales</taxon>
        <taxon>Thermomonosporaceae</taxon>
        <taxon>Actinomadura</taxon>
    </lineage>
</organism>
<reference evidence="2 3" key="1">
    <citation type="submission" date="2019-11" db="EMBL/GenBank/DDBJ databases">
        <authorList>
            <person name="Cao P."/>
        </authorList>
    </citation>
    <scope>NUCLEOTIDE SEQUENCE [LARGE SCALE GENOMIC DNA]</scope>
    <source>
        <strain evidence="2 3">NEAU-AAG5</strain>
    </source>
</reference>
<keyword evidence="3" id="KW-1185">Reference proteome</keyword>
<sequence length="85" mass="10066">MGHYRKVYKEPEVLRKELRRESITFVLVFALCLAMVVLSVFFDTSTKFGFINRMMTVLVVPVLLPVSAFAVGRAWWRWRKSPWRT</sequence>
<protein>
    <submittedName>
        <fullName evidence="2">Uncharacterized protein</fullName>
    </submittedName>
</protein>
<gene>
    <name evidence="2" type="ORF">GNZ18_24230</name>
</gene>
<comment type="caution">
    <text evidence="2">The sequence shown here is derived from an EMBL/GenBank/DDBJ whole genome shotgun (WGS) entry which is preliminary data.</text>
</comment>
<evidence type="ECO:0000256" key="1">
    <source>
        <dbReference type="SAM" id="Phobius"/>
    </source>
</evidence>
<dbReference type="EMBL" id="WOFH01000009">
    <property type="protein sequence ID" value="MUN39680.1"/>
    <property type="molecule type" value="Genomic_DNA"/>
</dbReference>
<keyword evidence="1" id="KW-1133">Transmembrane helix</keyword>
<accession>A0A7K1L5I5</accession>